<feature type="transmembrane region" description="Helical" evidence="9">
    <location>
        <begin position="263"/>
        <end position="291"/>
    </location>
</feature>
<keyword evidence="7 9" id="KW-0472">Membrane</keyword>
<dbReference type="GO" id="GO:0005886">
    <property type="term" value="C:plasma membrane"/>
    <property type="evidence" value="ECO:0007669"/>
    <property type="project" value="UniProtKB-SubCell"/>
</dbReference>
<comment type="subcellular location">
    <subcellularLocation>
        <location evidence="1">Cell membrane</location>
        <topology evidence="1">Multi-pass membrane protein</topology>
    </subcellularLocation>
</comment>
<dbReference type="InterPro" id="IPR002549">
    <property type="entry name" value="AI-2E-like"/>
</dbReference>
<keyword evidence="11" id="KW-1185">Reference proteome</keyword>
<dbReference type="Proteomes" id="UP000540506">
    <property type="component" value="Unassembled WGS sequence"/>
</dbReference>
<evidence type="ECO:0000256" key="5">
    <source>
        <dbReference type="ARBA" id="ARBA00022692"/>
    </source>
</evidence>
<evidence type="ECO:0000256" key="8">
    <source>
        <dbReference type="SAM" id="MobiDB-lite"/>
    </source>
</evidence>
<evidence type="ECO:0000256" key="4">
    <source>
        <dbReference type="ARBA" id="ARBA00022475"/>
    </source>
</evidence>
<keyword evidence="4" id="KW-1003">Cell membrane</keyword>
<keyword evidence="6 9" id="KW-1133">Transmembrane helix</keyword>
<comment type="caution">
    <text evidence="10">The sequence shown here is derived from an EMBL/GenBank/DDBJ whole genome shotgun (WGS) entry which is preliminary data.</text>
</comment>
<feature type="transmembrane region" description="Helical" evidence="9">
    <location>
        <begin position="68"/>
        <end position="89"/>
    </location>
</feature>
<feature type="transmembrane region" description="Helical" evidence="9">
    <location>
        <begin position="40"/>
        <end position="62"/>
    </location>
</feature>
<proteinExistence type="inferred from homology"/>
<reference evidence="10 11" key="1">
    <citation type="submission" date="2020-08" db="EMBL/GenBank/DDBJ databases">
        <title>Sequencing the genomes of 1000 actinobacteria strains.</title>
        <authorList>
            <person name="Klenk H.-P."/>
        </authorList>
    </citation>
    <scope>NUCLEOTIDE SEQUENCE [LARGE SCALE GENOMIC DNA]</scope>
    <source>
        <strain evidence="10 11">DSM 41654</strain>
    </source>
</reference>
<feature type="transmembrane region" description="Helical" evidence="9">
    <location>
        <begin position="172"/>
        <end position="197"/>
    </location>
</feature>
<feature type="transmembrane region" description="Helical" evidence="9">
    <location>
        <begin position="332"/>
        <end position="365"/>
    </location>
</feature>
<feature type="transmembrane region" description="Helical" evidence="9">
    <location>
        <begin position="218"/>
        <end position="243"/>
    </location>
</feature>
<evidence type="ECO:0000256" key="3">
    <source>
        <dbReference type="ARBA" id="ARBA00022448"/>
    </source>
</evidence>
<evidence type="ECO:0000313" key="10">
    <source>
        <dbReference type="EMBL" id="MBB4927054.1"/>
    </source>
</evidence>
<comment type="similarity">
    <text evidence="2">Belongs to the autoinducer-2 exporter (AI-2E) (TC 2.A.86) family.</text>
</comment>
<gene>
    <name evidence="10" type="ORF">FHR34_006047</name>
</gene>
<keyword evidence="5 9" id="KW-0812">Transmembrane</keyword>
<accession>A0A7W7R832</accession>
<feature type="transmembrane region" description="Helical" evidence="9">
    <location>
        <begin position="298"/>
        <end position="320"/>
    </location>
</feature>
<evidence type="ECO:0000313" key="11">
    <source>
        <dbReference type="Proteomes" id="UP000540506"/>
    </source>
</evidence>
<evidence type="ECO:0000256" key="1">
    <source>
        <dbReference type="ARBA" id="ARBA00004651"/>
    </source>
</evidence>
<dbReference type="PANTHER" id="PTHR21716">
    <property type="entry name" value="TRANSMEMBRANE PROTEIN"/>
    <property type="match status" value="1"/>
</dbReference>
<evidence type="ECO:0000256" key="9">
    <source>
        <dbReference type="SAM" id="Phobius"/>
    </source>
</evidence>
<dbReference type="GO" id="GO:0055085">
    <property type="term" value="P:transmembrane transport"/>
    <property type="evidence" value="ECO:0007669"/>
    <property type="project" value="TreeGrafter"/>
</dbReference>
<protein>
    <submittedName>
        <fullName evidence="10">Putative PurR-regulated permease PerM</fullName>
    </submittedName>
</protein>
<evidence type="ECO:0000256" key="6">
    <source>
        <dbReference type="ARBA" id="ARBA00022989"/>
    </source>
</evidence>
<dbReference type="Pfam" id="PF01594">
    <property type="entry name" value="AI-2E_transport"/>
    <property type="match status" value="1"/>
</dbReference>
<dbReference type="EMBL" id="JACHJV010000001">
    <property type="protein sequence ID" value="MBB4927054.1"/>
    <property type="molecule type" value="Genomic_DNA"/>
</dbReference>
<feature type="transmembrane region" description="Helical" evidence="9">
    <location>
        <begin position="96"/>
        <end position="117"/>
    </location>
</feature>
<dbReference type="RefSeq" id="WP_184940959.1">
    <property type="nucleotide sequence ID" value="NZ_JACHJV010000001.1"/>
</dbReference>
<sequence length="389" mass="39167">MSGRSSDEPTPAEPGPPHRTEPLDRPSPAAYRLPPAVRLAAAWSVAVILFITVGGLIVYALVALRAATVPLFLALLGTALLYPVMPWLVRRGLSRGLAAGLTCAVLVAAVFGVLAVLTNSLVHSAPQIAHSLQQAGDQIAERLGPLGDRIKYALSQSAGSGSSLVSSLADGVLSGLGLATQVITGSVLALALVFFFLRDGHRGDELVRSVLPDERADTVIACGLKAFAAMAGFMRGTTLIALIDATFITTGLLILDVPGAAGLGALVFLGAFVPFIGAFLSGTVAVLVALADGGLSRALWTLGVVLAVQMVEGNVLQPMIQSRTVELHPATIMIAVVAGSGVAGILGALLAVPLSAAGLGIINVLRSRPGPGGPSRGAGSAAGGAAADG</sequence>
<organism evidence="10 11">
    <name type="scientific">Kitasatospora kifunensis</name>
    <name type="common">Streptomyces kifunensis</name>
    <dbReference type="NCBI Taxonomy" id="58351"/>
    <lineage>
        <taxon>Bacteria</taxon>
        <taxon>Bacillati</taxon>
        <taxon>Actinomycetota</taxon>
        <taxon>Actinomycetes</taxon>
        <taxon>Kitasatosporales</taxon>
        <taxon>Streptomycetaceae</taxon>
        <taxon>Kitasatospora</taxon>
    </lineage>
</organism>
<dbReference type="PANTHER" id="PTHR21716:SF53">
    <property type="entry name" value="PERMEASE PERM-RELATED"/>
    <property type="match status" value="1"/>
</dbReference>
<name>A0A7W7R832_KITKI</name>
<dbReference type="AlphaFoldDB" id="A0A7W7R832"/>
<evidence type="ECO:0000256" key="7">
    <source>
        <dbReference type="ARBA" id="ARBA00023136"/>
    </source>
</evidence>
<evidence type="ECO:0000256" key="2">
    <source>
        <dbReference type="ARBA" id="ARBA00009773"/>
    </source>
</evidence>
<feature type="region of interest" description="Disordered" evidence="8">
    <location>
        <begin position="1"/>
        <end position="27"/>
    </location>
</feature>
<keyword evidence="3" id="KW-0813">Transport</keyword>